<dbReference type="AlphaFoldDB" id="A0A0F5IJ56"/>
<sequence>MKSILTKEAKIGLVSIISLALLYFGINYLKGINLFKPVNHYFVTFHNVKDVTVSSPVYIDGFKVGLVRSIVYDYENTDKITVEISLDDEMKLTTGSYITIIKTLLSGGELHIHLNKYVKDYLKPGATIEGKMEEDMMQSVQEKILPGVEALLPKLDSILGGLQVLINHPAITQSLDHIARTTGNLEASTRQLNTMLSKDVPGIMSDLKVITGNFNEVSTSLKGLDLATTVNSINATLANLQLTTDKLNQKDNTLGLLLNDRSLYNNLDSTMINASRLLLDLKQNPKRYVHFSVF</sequence>
<dbReference type="InterPro" id="IPR052336">
    <property type="entry name" value="MlaD_Phospholipid_Transporter"/>
</dbReference>
<keyword evidence="1" id="KW-1133">Transmembrane helix</keyword>
<keyword evidence="1" id="KW-0812">Transmembrane</keyword>
<dbReference type="RefSeq" id="WP_046147934.1">
    <property type="nucleotide sequence ID" value="NZ_KQ033915.1"/>
</dbReference>
<dbReference type="HOGENOM" id="CLU_054524_1_0_10"/>
<name>A0A0F5IJ56_9BACT</name>
<dbReference type="STRING" id="927665.HMPREF1535_05062"/>
<evidence type="ECO:0000259" key="2">
    <source>
        <dbReference type="Pfam" id="PF02470"/>
    </source>
</evidence>
<keyword evidence="1" id="KW-0472">Membrane</keyword>
<evidence type="ECO:0000256" key="1">
    <source>
        <dbReference type="SAM" id="Phobius"/>
    </source>
</evidence>
<dbReference type="EMBL" id="AQHV01000030">
    <property type="protein sequence ID" value="KKB45167.1"/>
    <property type="molecule type" value="Genomic_DNA"/>
</dbReference>
<gene>
    <name evidence="3" type="ORF">HMPREF1535_05062</name>
</gene>
<dbReference type="Pfam" id="PF02470">
    <property type="entry name" value="MlaD"/>
    <property type="match status" value="1"/>
</dbReference>
<feature type="transmembrane region" description="Helical" evidence="1">
    <location>
        <begin position="12"/>
        <end position="29"/>
    </location>
</feature>
<organism evidence="3 4">
    <name type="scientific">Parabacteroides goldsteinii DSM 19448 = WAL 12034</name>
    <dbReference type="NCBI Taxonomy" id="927665"/>
    <lineage>
        <taxon>Bacteria</taxon>
        <taxon>Pseudomonadati</taxon>
        <taxon>Bacteroidota</taxon>
        <taxon>Bacteroidia</taxon>
        <taxon>Bacteroidales</taxon>
        <taxon>Tannerellaceae</taxon>
        <taxon>Parabacteroides</taxon>
    </lineage>
</organism>
<evidence type="ECO:0000313" key="4">
    <source>
        <dbReference type="Proteomes" id="UP000033047"/>
    </source>
</evidence>
<dbReference type="InterPro" id="IPR003399">
    <property type="entry name" value="Mce/MlaD"/>
</dbReference>
<dbReference type="PANTHER" id="PTHR33371:SF4">
    <property type="entry name" value="INTERMEMBRANE PHOSPHOLIPID TRANSPORT SYSTEM BINDING PROTEIN MLAD"/>
    <property type="match status" value="1"/>
</dbReference>
<dbReference type="Proteomes" id="UP000033047">
    <property type="component" value="Unassembled WGS sequence"/>
</dbReference>
<reference evidence="3 4" key="1">
    <citation type="submission" date="2013-04" db="EMBL/GenBank/DDBJ databases">
        <title>The Genome Sequence of Parabacteroides goldsteinii DSM 19448.</title>
        <authorList>
            <consortium name="The Broad Institute Genomics Platform"/>
            <person name="Earl A."/>
            <person name="Ward D."/>
            <person name="Feldgarden M."/>
            <person name="Gevers D."/>
            <person name="Martens E."/>
            <person name="Sakamoto M."/>
            <person name="Benno Y."/>
            <person name="Song Y."/>
            <person name="Liu C."/>
            <person name="Lee J."/>
            <person name="Bolanos M."/>
            <person name="Vaisanen M.L."/>
            <person name="Finegold S.M."/>
            <person name="Walker B."/>
            <person name="Young S."/>
            <person name="Zeng Q."/>
            <person name="Gargeya S."/>
            <person name="Fitzgerald M."/>
            <person name="Haas B."/>
            <person name="Abouelleil A."/>
            <person name="Allen A.W."/>
            <person name="Alvarado L."/>
            <person name="Arachchi H.M."/>
            <person name="Berlin A.M."/>
            <person name="Chapman S.B."/>
            <person name="Gainer-Dewar J."/>
            <person name="Goldberg J."/>
            <person name="Griggs A."/>
            <person name="Gujja S."/>
            <person name="Hansen M."/>
            <person name="Howarth C."/>
            <person name="Imamovic A."/>
            <person name="Ireland A."/>
            <person name="Larimer J."/>
            <person name="McCowan C."/>
            <person name="Murphy C."/>
            <person name="Pearson M."/>
            <person name="Poon T.W."/>
            <person name="Priest M."/>
            <person name="Roberts A."/>
            <person name="Saif S."/>
            <person name="Shea T."/>
            <person name="Sisk P."/>
            <person name="Sykes S."/>
            <person name="Wortman J."/>
            <person name="Nusbaum C."/>
            <person name="Birren B."/>
        </authorList>
    </citation>
    <scope>NUCLEOTIDE SEQUENCE [LARGE SCALE GENOMIC DNA]</scope>
    <source>
        <strain evidence="3 4">DSM 19448</strain>
    </source>
</reference>
<dbReference type="PANTHER" id="PTHR33371">
    <property type="entry name" value="INTERMEMBRANE PHOSPHOLIPID TRANSPORT SYSTEM BINDING PROTEIN MLAD-RELATED"/>
    <property type="match status" value="1"/>
</dbReference>
<dbReference type="PATRIC" id="fig|927665.4.peg.5183"/>
<accession>A0A0F5IJ56</accession>
<proteinExistence type="predicted"/>
<feature type="domain" description="Mce/MlaD" evidence="2">
    <location>
        <begin position="39"/>
        <end position="115"/>
    </location>
</feature>
<comment type="caution">
    <text evidence="3">The sequence shown here is derived from an EMBL/GenBank/DDBJ whole genome shotgun (WGS) entry which is preliminary data.</text>
</comment>
<evidence type="ECO:0000313" key="3">
    <source>
        <dbReference type="EMBL" id="KKB45167.1"/>
    </source>
</evidence>
<dbReference type="GeneID" id="69984180"/>
<protein>
    <recommendedName>
        <fullName evidence="2">Mce/MlaD domain-containing protein</fullName>
    </recommendedName>
</protein>